<protein>
    <recommendedName>
        <fullName evidence="4">DUF2934 domain-containing protein</fullName>
    </recommendedName>
</protein>
<gene>
    <name evidence="2" type="ORF">B5P46_08505</name>
</gene>
<evidence type="ECO:0000313" key="2">
    <source>
        <dbReference type="EMBL" id="RXT28788.1"/>
    </source>
</evidence>
<dbReference type="AlphaFoldDB" id="A0A4Q1UDG1"/>
<dbReference type="Proteomes" id="UP000290767">
    <property type="component" value="Unassembled WGS sequence"/>
</dbReference>
<evidence type="ECO:0000256" key="1">
    <source>
        <dbReference type="SAM" id="MobiDB-lite"/>
    </source>
</evidence>
<dbReference type="Pfam" id="PF11154">
    <property type="entry name" value="DUF2934"/>
    <property type="match status" value="1"/>
</dbReference>
<evidence type="ECO:0008006" key="4">
    <source>
        <dbReference type="Google" id="ProtNLM"/>
    </source>
</evidence>
<evidence type="ECO:0000313" key="3">
    <source>
        <dbReference type="Proteomes" id="UP000290767"/>
    </source>
</evidence>
<comment type="caution">
    <text evidence="2">The sequence shown here is derived from an EMBL/GenBank/DDBJ whole genome shotgun (WGS) entry which is preliminary data.</text>
</comment>
<name>A0A4Q1UDG1_RHILE</name>
<organism evidence="2 3">
    <name type="scientific">Rhizobium leguminosarum</name>
    <dbReference type="NCBI Taxonomy" id="384"/>
    <lineage>
        <taxon>Bacteria</taxon>
        <taxon>Pseudomonadati</taxon>
        <taxon>Pseudomonadota</taxon>
        <taxon>Alphaproteobacteria</taxon>
        <taxon>Hyphomicrobiales</taxon>
        <taxon>Rhizobiaceae</taxon>
        <taxon>Rhizobium/Agrobacterium group</taxon>
        <taxon>Rhizobium</taxon>
    </lineage>
</organism>
<dbReference type="RefSeq" id="WP_129418296.1">
    <property type="nucleotide sequence ID" value="NZ_MZMU01000003.1"/>
</dbReference>
<accession>A0A4Q1UDG1</accession>
<reference evidence="2 3" key="1">
    <citation type="submission" date="2017-03" db="EMBL/GenBank/DDBJ databases">
        <authorList>
            <person name="Safronova V.I."/>
            <person name="Sazanova A.L."/>
            <person name="Chirak E.R."/>
        </authorList>
    </citation>
    <scope>NUCLEOTIDE SEQUENCE [LARGE SCALE GENOMIC DNA]</scope>
    <source>
        <strain evidence="2 3">Tri-43</strain>
    </source>
</reference>
<feature type="region of interest" description="Disordered" evidence="1">
    <location>
        <begin position="36"/>
        <end position="65"/>
    </location>
</feature>
<dbReference type="EMBL" id="MZMU01000003">
    <property type="protein sequence ID" value="RXT28788.1"/>
    <property type="molecule type" value="Genomic_DNA"/>
</dbReference>
<dbReference type="InterPro" id="IPR021327">
    <property type="entry name" value="DUF2934"/>
</dbReference>
<sequence>MQFTDEEQLRRRAYAIWEREGCPDGKDTEIWDMAVKEMNGQQPPQSRDVPSPAQPDEPGSHTHKA</sequence>
<proteinExistence type="predicted"/>